<dbReference type="Gene3D" id="2.10.25.10">
    <property type="entry name" value="Laminin"/>
    <property type="match status" value="1"/>
</dbReference>
<comment type="caution">
    <text evidence="1">Lacks conserved residue(s) required for the propagation of feature annotation.</text>
</comment>
<reference evidence="3" key="1">
    <citation type="submission" date="2020-11" db="EMBL/GenBank/DDBJ databases">
        <authorList>
            <person name="Tran Van P."/>
        </authorList>
    </citation>
    <scope>NUCLEOTIDE SEQUENCE</scope>
</reference>
<evidence type="ECO:0000256" key="1">
    <source>
        <dbReference type="PROSITE-ProRule" id="PRU00076"/>
    </source>
</evidence>
<proteinExistence type="predicted"/>
<dbReference type="PROSITE" id="PS01186">
    <property type="entry name" value="EGF_2"/>
    <property type="match status" value="2"/>
</dbReference>
<name>A0A7R8VNH3_TIMDO</name>
<dbReference type="SMART" id="SM00181">
    <property type="entry name" value="EGF"/>
    <property type="match status" value="3"/>
</dbReference>
<organism evidence="3">
    <name type="scientific">Timema douglasi</name>
    <name type="common">Walking stick</name>
    <dbReference type="NCBI Taxonomy" id="61478"/>
    <lineage>
        <taxon>Eukaryota</taxon>
        <taxon>Metazoa</taxon>
        <taxon>Ecdysozoa</taxon>
        <taxon>Arthropoda</taxon>
        <taxon>Hexapoda</taxon>
        <taxon>Insecta</taxon>
        <taxon>Pterygota</taxon>
        <taxon>Neoptera</taxon>
        <taxon>Polyneoptera</taxon>
        <taxon>Phasmatodea</taxon>
        <taxon>Timematodea</taxon>
        <taxon>Timematoidea</taxon>
        <taxon>Timematidae</taxon>
        <taxon>Timema</taxon>
    </lineage>
</organism>
<dbReference type="PROSITE" id="PS50026">
    <property type="entry name" value="EGF_3"/>
    <property type="match status" value="1"/>
</dbReference>
<evidence type="ECO:0000313" key="3">
    <source>
        <dbReference type="EMBL" id="CAD7201182.1"/>
    </source>
</evidence>
<feature type="domain" description="EGF-like" evidence="2">
    <location>
        <begin position="139"/>
        <end position="183"/>
    </location>
</feature>
<accession>A0A7R8VNH3</accession>
<dbReference type="PANTHER" id="PTHR22963:SF39">
    <property type="entry name" value="DUMPY"/>
    <property type="match status" value="1"/>
</dbReference>
<protein>
    <recommendedName>
        <fullName evidence="2">EGF-like domain-containing protein</fullName>
    </recommendedName>
</protein>
<gene>
    <name evidence="3" type="ORF">TDIB3V08_LOCUS7385</name>
</gene>
<keyword evidence="1" id="KW-0245">EGF-like domain</keyword>
<dbReference type="PANTHER" id="PTHR22963">
    <property type="entry name" value="ENDOGLIN-RELATED"/>
    <property type="match status" value="1"/>
</dbReference>
<dbReference type="InterPro" id="IPR000742">
    <property type="entry name" value="EGF"/>
</dbReference>
<dbReference type="AlphaFoldDB" id="A0A7R8VNH3"/>
<sequence length="238" mass="25489">MLKYLGGYKGDPLIRCTPECQSDYDCADNQVCSGVRCSPICTEGTCGKNANCLPQNHRAICKCPTGYLGDPLSGCRLECQYNSECPSERSVCSYNRCIDVCKGVCGTNAICEVSGNKAICSCPKNMTGHPFEYCRPFDTRDLCEPNPCGRNAQCQPGYDNTGKDRPVCTCLPGYVGNGVVGCVRGECTSNYDCPDHSVCSSSECVNACSNVCGVVELNTTSALANYATEASTNCTNQY</sequence>
<evidence type="ECO:0000259" key="2">
    <source>
        <dbReference type="PROSITE" id="PS50026"/>
    </source>
</evidence>
<dbReference type="EMBL" id="OA568125">
    <property type="protein sequence ID" value="CAD7201182.1"/>
    <property type="molecule type" value="Genomic_DNA"/>
</dbReference>